<feature type="domain" description="Peptidase S9 prolyl oligopeptidase catalytic" evidence="2">
    <location>
        <begin position="73"/>
        <end position="176"/>
    </location>
</feature>
<dbReference type="Pfam" id="PF00326">
    <property type="entry name" value="Peptidase_S9"/>
    <property type="match status" value="1"/>
</dbReference>
<gene>
    <name evidence="3" type="ORF">X975_09902</name>
</gene>
<organism evidence="3 4">
    <name type="scientific">Stegodyphus mimosarum</name>
    <name type="common">African social velvet spider</name>
    <dbReference type="NCBI Taxonomy" id="407821"/>
    <lineage>
        <taxon>Eukaryota</taxon>
        <taxon>Metazoa</taxon>
        <taxon>Ecdysozoa</taxon>
        <taxon>Arthropoda</taxon>
        <taxon>Chelicerata</taxon>
        <taxon>Arachnida</taxon>
        <taxon>Araneae</taxon>
        <taxon>Araneomorphae</taxon>
        <taxon>Entelegynae</taxon>
        <taxon>Eresoidea</taxon>
        <taxon>Eresidae</taxon>
        <taxon>Stegodyphus</taxon>
    </lineage>
</organism>
<dbReference type="AlphaFoldDB" id="A0A087TE37"/>
<dbReference type="PANTHER" id="PTHR42776:SF4">
    <property type="entry name" value="ACYLAMINO-ACID-RELEASING ENZYME"/>
    <property type="match status" value="1"/>
</dbReference>
<dbReference type="GO" id="GO:0004252">
    <property type="term" value="F:serine-type endopeptidase activity"/>
    <property type="evidence" value="ECO:0007669"/>
    <property type="project" value="TreeGrafter"/>
</dbReference>
<dbReference type="SUPFAM" id="SSF53474">
    <property type="entry name" value="alpha/beta-Hydrolases"/>
    <property type="match status" value="1"/>
</dbReference>
<dbReference type="InterPro" id="IPR001375">
    <property type="entry name" value="Peptidase_S9_cat"/>
</dbReference>
<evidence type="ECO:0000256" key="1">
    <source>
        <dbReference type="ARBA" id="ARBA00022801"/>
    </source>
</evidence>
<feature type="non-terminal residue" evidence="3">
    <location>
        <position position="252"/>
    </location>
</feature>
<evidence type="ECO:0000313" key="3">
    <source>
        <dbReference type="EMBL" id="KFM63376.1"/>
    </source>
</evidence>
<dbReference type="EMBL" id="KK114807">
    <property type="protein sequence ID" value="KFM63376.1"/>
    <property type="molecule type" value="Genomic_DNA"/>
</dbReference>
<accession>A0A087TE37</accession>
<keyword evidence="4" id="KW-1185">Reference proteome</keyword>
<dbReference type="Proteomes" id="UP000054359">
    <property type="component" value="Unassembled WGS sequence"/>
</dbReference>
<evidence type="ECO:0000259" key="2">
    <source>
        <dbReference type="Pfam" id="PF00326"/>
    </source>
</evidence>
<sequence>MHAAEYLKNESELKISDVVLFGGSHGGFLTAHLCGQYPMMDWMSTNYNMPLTQWTPRSPDLTPYEFFLCEYLKDKDFYKAAVCRNPVIDISGKVEATDIPDWAWVETGQEQKFSLSAVIDPDVLKCMWEKSPIKYVKNVSAPTLLLVGKKDLRVPPSQAFKYYHLLKAQNVPVQQMSSTYPWSSLDVPGSTVGVVDNDAWSTEAHKLDICWTVPYLTVSAELCVLKHLHLDCMGLSAEQLSGVDFAIPNETV</sequence>
<reference evidence="3 4" key="1">
    <citation type="submission" date="2013-11" db="EMBL/GenBank/DDBJ databases">
        <title>Genome sequencing of Stegodyphus mimosarum.</title>
        <authorList>
            <person name="Bechsgaard J."/>
        </authorList>
    </citation>
    <scope>NUCLEOTIDE SEQUENCE [LARGE SCALE GENOMIC DNA]</scope>
</reference>
<dbReference type="Gene3D" id="3.40.50.1820">
    <property type="entry name" value="alpha/beta hydrolase"/>
    <property type="match status" value="1"/>
</dbReference>
<dbReference type="InterPro" id="IPR029058">
    <property type="entry name" value="AB_hydrolase_fold"/>
</dbReference>
<dbReference type="GO" id="GO:0006508">
    <property type="term" value="P:proteolysis"/>
    <property type="evidence" value="ECO:0007669"/>
    <property type="project" value="InterPro"/>
</dbReference>
<proteinExistence type="predicted"/>
<dbReference type="PANTHER" id="PTHR42776">
    <property type="entry name" value="SERINE PEPTIDASE S9 FAMILY MEMBER"/>
    <property type="match status" value="1"/>
</dbReference>
<dbReference type="STRING" id="407821.A0A087TE37"/>
<name>A0A087TE37_STEMI</name>
<protein>
    <submittedName>
        <fullName evidence="3">Acylamino-acid-releasing enzyme</fullName>
    </submittedName>
</protein>
<keyword evidence="1" id="KW-0378">Hydrolase</keyword>
<dbReference type="OrthoDB" id="416344at2759"/>
<evidence type="ECO:0000313" key="4">
    <source>
        <dbReference type="Proteomes" id="UP000054359"/>
    </source>
</evidence>